<dbReference type="InterPro" id="IPR006311">
    <property type="entry name" value="TAT_signal"/>
</dbReference>
<accession>A0ABV6JPT7</accession>
<evidence type="ECO:0000256" key="3">
    <source>
        <dbReference type="ARBA" id="ARBA00005695"/>
    </source>
</evidence>
<dbReference type="InterPro" id="IPR039424">
    <property type="entry name" value="SBP_5"/>
</dbReference>
<proteinExistence type="inferred from homology"/>
<keyword evidence="5" id="KW-0813">Transport</keyword>
<evidence type="ECO:0000256" key="5">
    <source>
        <dbReference type="ARBA" id="ARBA00022448"/>
    </source>
</evidence>
<comment type="function">
    <text evidence="1">Part of the ABC transporter complex GsiABCD involved in glutathione import. Binds glutathione.</text>
</comment>
<dbReference type="InterPro" id="IPR000914">
    <property type="entry name" value="SBP_5_dom"/>
</dbReference>
<name>A0ABV6JPT7_9PROT</name>
<dbReference type="SUPFAM" id="SSF53850">
    <property type="entry name" value="Periplasmic binding protein-like II"/>
    <property type="match status" value="1"/>
</dbReference>
<dbReference type="PANTHER" id="PTHR30290">
    <property type="entry name" value="PERIPLASMIC BINDING COMPONENT OF ABC TRANSPORTER"/>
    <property type="match status" value="1"/>
</dbReference>
<dbReference type="CDD" id="cd08499">
    <property type="entry name" value="PBP2_Ylib_like"/>
    <property type="match status" value="1"/>
</dbReference>
<dbReference type="Pfam" id="PF00496">
    <property type="entry name" value="SBP_bac_5"/>
    <property type="match status" value="1"/>
</dbReference>
<comment type="similarity">
    <text evidence="3">Belongs to the bacterial solute-binding protein 5 family.</text>
</comment>
<evidence type="ECO:0000256" key="7">
    <source>
        <dbReference type="ARBA" id="ARBA00022764"/>
    </source>
</evidence>
<dbReference type="PIRSF" id="PIRSF002741">
    <property type="entry name" value="MppA"/>
    <property type="match status" value="1"/>
</dbReference>
<feature type="domain" description="Solute-binding protein family 5" evidence="8">
    <location>
        <begin position="84"/>
        <end position="440"/>
    </location>
</feature>
<comment type="caution">
    <text evidence="9">The sequence shown here is derived from an EMBL/GenBank/DDBJ whole genome shotgun (WGS) entry which is preliminary data.</text>
</comment>
<keyword evidence="10" id="KW-1185">Reference proteome</keyword>
<protein>
    <recommendedName>
        <fullName evidence="4">Glutathione-binding protein GsiB</fullName>
    </recommendedName>
</protein>
<dbReference type="PROSITE" id="PS51318">
    <property type="entry name" value="TAT"/>
    <property type="match status" value="1"/>
</dbReference>
<gene>
    <name evidence="9" type="ORF">ACFFGY_05625</name>
</gene>
<dbReference type="Gene3D" id="3.40.190.10">
    <property type="entry name" value="Periplasmic binding protein-like II"/>
    <property type="match status" value="1"/>
</dbReference>
<evidence type="ECO:0000256" key="2">
    <source>
        <dbReference type="ARBA" id="ARBA00004418"/>
    </source>
</evidence>
<dbReference type="InterPro" id="IPR030678">
    <property type="entry name" value="Peptide/Ni-bd"/>
</dbReference>
<dbReference type="Gene3D" id="3.10.105.10">
    <property type="entry name" value="Dipeptide-binding Protein, Domain 3"/>
    <property type="match status" value="1"/>
</dbReference>
<dbReference type="PANTHER" id="PTHR30290:SF32">
    <property type="entry name" value="GLUTATHIONE-BINDING PROTEIN GSIB"/>
    <property type="match status" value="1"/>
</dbReference>
<comment type="subcellular location">
    <subcellularLocation>
        <location evidence="2">Periplasm</location>
    </subcellularLocation>
</comment>
<evidence type="ECO:0000313" key="9">
    <source>
        <dbReference type="EMBL" id="MFC0407719.1"/>
    </source>
</evidence>
<dbReference type="Proteomes" id="UP001589865">
    <property type="component" value="Unassembled WGS sequence"/>
</dbReference>
<keyword evidence="7" id="KW-0574">Periplasm</keyword>
<sequence>MGHYPVHPQISRRHMLLGGVAMAAAIDVPGHPAKAAPEPSSSITIAVGDSILGLDPTDLNDSLSLSATRLFYQGLYGFDEKFQLQPVLAESAEADAEGKHHTIRLRGGIRFHDGSEFNAQAVKINYDRLRDPANHLKRQGLLEMVEAVEVVDPLTLRITLKNPSGVLLNYLAHSGASIISPRALEQYGKEISQHPVGTGPFRFESWRPDLLKASRNADYWKPELPRLSAISIRSIPENGARIAALRAGEVQYIFPLPPETVALLNTDKRVAVDKTSSIVAHYVALNTRQKPLDDRRVRQALNYAIDKEAFIRVVYSGFATPMDAPMAPGIAFHTRQGVWPYDPAKARQLLAEAGLANGFETEIWTFSNTLNNRASQFLQQQLAAVGVKVKVTPLEAGVATAKLWGATTPEQAEVRMFYGSWAPSTGDADWALRPLLSSQSYPPSLYNIAYFQNGEVDAALARGLATTDSAARKAAYDEVQRIVWEEAPWIFLSVDTLLAGRDQRLTGLVQLPDTSLSYENATLG</sequence>
<reference evidence="9 10" key="1">
    <citation type="submission" date="2024-09" db="EMBL/GenBank/DDBJ databases">
        <authorList>
            <person name="Sun Q."/>
            <person name="Mori K."/>
        </authorList>
    </citation>
    <scope>NUCLEOTIDE SEQUENCE [LARGE SCALE GENOMIC DNA]</scope>
    <source>
        <strain evidence="9 10">TBRC 5777</strain>
    </source>
</reference>
<evidence type="ECO:0000259" key="8">
    <source>
        <dbReference type="Pfam" id="PF00496"/>
    </source>
</evidence>
<keyword evidence="6" id="KW-0732">Signal</keyword>
<organism evidence="9 10">
    <name type="scientific">Roseomonas elaeocarpi</name>
    <dbReference type="NCBI Taxonomy" id="907779"/>
    <lineage>
        <taxon>Bacteria</taxon>
        <taxon>Pseudomonadati</taxon>
        <taxon>Pseudomonadota</taxon>
        <taxon>Alphaproteobacteria</taxon>
        <taxon>Acetobacterales</taxon>
        <taxon>Roseomonadaceae</taxon>
        <taxon>Roseomonas</taxon>
    </lineage>
</organism>
<evidence type="ECO:0000256" key="4">
    <source>
        <dbReference type="ARBA" id="ARBA00017393"/>
    </source>
</evidence>
<dbReference type="EMBL" id="JBHLUN010000005">
    <property type="protein sequence ID" value="MFC0407719.1"/>
    <property type="molecule type" value="Genomic_DNA"/>
</dbReference>
<dbReference type="RefSeq" id="WP_377043444.1">
    <property type="nucleotide sequence ID" value="NZ_JBHLUN010000005.1"/>
</dbReference>
<evidence type="ECO:0000313" key="10">
    <source>
        <dbReference type="Proteomes" id="UP001589865"/>
    </source>
</evidence>
<evidence type="ECO:0000256" key="1">
    <source>
        <dbReference type="ARBA" id="ARBA00003489"/>
    </source>
</evidence>
<dbReference type="Gene3D" id="3.90.76.10">
    <property type="entry name" value="Dipeptide-binding Protein, Domain 1"/>
    <property type="match status" value="1"/>
</dbReference>
<evidence type="ECO:0000256" key="6">
    <source>
        <dbReference type="ARBA" id="ARBA00022729"/>
    </source>
</evidence>